<keyword evidence="3" id="KW-0732">Signal</keyword>
<dbReference type="PANTHER" id="PTHR13833">
    <property type="match status" value="1"/>
</dbReference>
<protein>
    <submittedName>
        <fullName evidence="5">S-layer homology domain-containing protein</fullName>
    </submittedName>
</protein>
<feature type="repeat" description="NHL" evidence="2">
    <location>
        <begin position="355"/>
        <end position="391"/>
    </location>
</feature>
<dbReference type="PROSITE" id="PS51272">
    <property type="entry name" value="SLH"/>
    <property type="match status" value="3"/>
</dbReference>
<dbReference type="InterPro" id="IPR001119">
    <property type="entry name" value="SLH_dom"/>
</dbReference>
<evidence type="ECO:0000313" key="6">
    <source>
        <dbReference type="Proteomes" id="UP000727993"/>
    </source>
</evidence>
<feature type="domain" description="SLH" evidence="4">
    <location>
        <begin position="113"/>
        <end position="167"/>
    </location>
</feature>
<feature type="repeat" description="NHL" evidence="2">
    <location>
        <begin position="301"/>
        <end position="337"/>
    </location>
</feature>
<name>A0A936TD88_9ACTN</name>
<keyword evidence="1" id="KW-0677">Repeat</keyword>
<dbReference type="InterPro" id="IPR018391">
    <property type="entry name" value="PQQ_b-propeller_rpt"/>
</dbReference>
<evidence type="ECO:0000256" key="2">
    <source>
        <dbReference type="PROSITE-ProRule" id="PRU00504"/>
    </source>
</evidence>
<reference evidence="5 6" key="1">
    <citation type="submission" date="2020-10" db="EMBL/GenBank/DDBJ databases">
        <title>Connecting structure to function with the recovery of over 1000 high-quality activated sludge metagenome-assembled genomes encoding full-length rRNA genes using long-read sequencing.</title>
        <authorList>
            <person name="Singleton C.M."/>
            <person name="Petriglieri F."/>
            <person name="Kristensen J.M."/>
            <person name="Kirkegaard R.H."/>
            <person name="Michaelsen T.Y."/>
            <person name="Andersen M.H."/>
            <person name="Karst S.M."/>
            <person name="Dueholm M.S."/>
            <person name="Nielsen P.H."/>
            <person name="Albertsen M."/>
        </authorList>
    </citation>
    <scope>NUCLEOTIDE SEQUENCE [LARGE SCALE GENOMIC DNA]</scope>
    <source>
        <strain evidence="5">Lyne_18-Q3-R50-59_MAXAC.006</strain>
    </source>
</reference>
<evidence type="ECO:0000256" key="3">
    <source>
        <dbReference type="SAM" id="SignalP"/>
    </source>
</evidence>
<dbReference type="InterPro" id="IPR001258">
    <property type="entry name" value="NHL_repeat"/>
</dbReference>
<organism evidence="5 6">
    <name type="scientific">Candidatus Neomicrothrix subdominans</name>
    <dbReference type="NCBI Taxonomy" id="2954438"/>
    <lineage>
        <taxon>Bacteria</taxon>
        <taxon>Bacillati</taxon>
        <taxon>Actinomycetota</taxon>
        <taxon>Acidimicrobiia</taxon>
        <taxon>Acidimicrobiales</taxon>
        <taxon>Microthrixaceae</taxon>
        <taxon>Candidatus Neomicrothrix</taxon>
    </lineage>
</organism>
<dbReference type="Gene3D" id="2.120.10.30">
    <property type="entry name" value="TolB, C-terminal domain"/>
    <property type="match status" value="3"/>
</dbReference>
<accession>A0A936TD88</accession>
<proteinExistence type="predicted"/>
<dbReference type="EMBL" id="JADJZA010000001">
    <property type="protein sequence ID" value="MBK9295812.1"/>
    <property type="molecule type" value="Genomic_DNA"/>
</dbReference>
<feature type="repeat" description="NHL" evidence="2">
    <location>
        <begin position="464"/>
        <end position="500"/>
    </location>
</feature>
<dbReference type="InterPro" id="IPR011042">
    <property type="entry name" value="6-blade_b-propeller_TolB-like"/>
</dbReference>
<dbReference type="PANTHER" id="PTHR13833:SF71">
    <property type="entry name" value="NHL DOMAIN-CONTAINING PROTEIN"/>
    <property type="match status" value="1"/>
</dbReference>
<dbReference type="Pfam" id="PF00395">
    <property type="entry name" value="SLH"/>
    <property type="match status" value="3"/>
</dbReference>
<dbReference type="PROSITE" id="PS51125">
    <property type="entry name" value="NHL"/>
    <property type="match status" value="5"/>
</dbReference>
<feature type="chain" id="PRO_5037772612" evidence="3">
    <location>
        <begin position="30"/>
        <end position="515"/>
    </location>
</feature>
<evidence type="ECO:0000259" key="4">
    <source>
        <dbReference type="PROSITE" id="PS51272"/>
    </source>
</evidence>
<dbReference type="CDD" id="cd14953">
    <property type="entry name" value="NHL_like_1"/>
    <property type="match status" value="1"/>
</dbReference>
<evidence type="ECO:0000313" key="5">
    <source>
        <dbReference type="EMBL" id="MBK9295812.1"/>
    </source>
</evidence>
<gene>
    <name evidence="5" type="ORF">IPN02_02835</name>
</gene>
<dbReference type="Proteomes" id="UP000727993">
    <property type="component" value="Unassembled WGS sequence"/>
</dbReference>
<dbReference type="AlphaFoldDB" id="A0A936TD88"/>
<feature type="domain" description="SLH" evidence="4">
    <location>
        <begin position="49"/>
        <end position="112"/>
    </location>
</feature>
<comment type="caution">
    <text evidence="5">The sequence shown here is derived from an EMBL/GenBank/DDBJ whole genome shotgun (WGS) entry which is preliminary data.</text>
</comment>
<feature type="domain" description="SLH" evidence="4">
    <location>
        <begin position="169"/>
        <end position="232"/>
    </location>
</feature>
<feature type="repeat" description="NHL" evidence="2">
    <location>
        <begin position="410"/>
        <end position="446"/>
    </location>
</feature>
<feature type="signal peptide" evidence="3">
    <location>
        <begin position="1"/>
        <end position="29"/>
    </location>
</feature>
<feature type="repeat" description="NHL" evidence="2">
    <location>
        <begin position="246"/>
        <end position="282"/>
    </location>
</feature>
<sequence length="515" mass="52735">MKIGRSRIWVSMALLLGIATMELGVPAGAAPGAPAALQGVGNASCFSPAPHGFSDVPTTSFANTAIAWLVEAGITTGTTPTTFTPQANTSRAQMAVFLHRNAGEPAPAGQQNFTDVPTTSFANTAISWLVEAGITTGTTPTTFSPQANTTRADMAVFLWRNAGAPAPAGQQHFTDVPTTSYANTAIAWLVEAGITTGTTPTTFSPQANVTRAEMAVFLWRYNCPDPNLGNVTTLAGNGTRGFADGPGNTAQFNNPYGVAFAPNGNIYVADTLNQRIRVTNPTTGQVTTLAGTGTEGFADGPGNTAQFNYPTGVAVAPNGTVYVADQGNHRIRAINPTTGQVTTLAGSTAGFADGPGNTAQFNFPTGVAVAPNGTVYVADQENQRIRAINPTTGQVTTLAGTGTPGFADGPGNTAQFNDPTGVAVAPNGTVYVADHDNHRIRAINPTTGQVTTLAGSTAGFADGPGNTAQFLYPQGVAVAPNGTVYVGDTGNNRIRAINPTTGRVTTLAGSNRRVC</sequence>
<dbReference type="Pfam" id="PF01436">
    <property type="entry name" value="NHL"/>
    <property type="match status" value="5"/>
</dbReference>
<dbReference type="SMART" id="SM00564">
    <property type="entry name" value="PQQ"/>
    <property type="match status" value="4"/>
</dbReference>
<evidence type="ECO:0000256" key="1">
    <source>
        <dbReference type="ARBA" id="ARBA00022737"/>
    </source>
</evidence>
<dbReference type="SUPFAM" id="SSF63825">
    <property type="entry name" value="YWTD domain"/>
    <property type="match status" value="1"/>
</dbReference>